<evidence type="ECO:0000313" key="2">
    <source>
        <dbReference type="EMBL" id="QSI78226.1"/>
    </source>
</evidence>
<dbReference type="InterPro" id="IPR029052">
    <property type="entry name" value="Metallo-depent_PP-like"/>
</dbReference>
<dbReference type="RefSeq" id="WP_206255547.1">
    <property type="nucleotide sequence ID" value="NZ_CP071060.1"/>
</dbReference>
<keyword evidence="3" id="KW-1185">Reference proteome</keyword>
<feature type="signal peptide" evidence="1">
    <location>
        <begin position="1"/>
        <end position="27"/>
    </location>
</feature>
<dbReference type="SUPFAM" id="SSF56300">
    <property type="entry name" value="Metallo-dependent phosphatases"/>
    <property type="match status" value="1"/>
</dbReference>
<gene>
    <name evidence="2" type="ORF">JY500_06210</name>
</gene>
<name>A0ABX7MBH2_9RHOO</name>
<accession>A0ABX7MBH2</accession>
<proteinExistence type="predicted"/>
<organism evidence="2 3">
    <name type="scientific">Niveibacterium microcysteis</name>
    <dbReference type="NCBI Taxonomy" id="2811415"/>
    <lineage>
        <taxon>Bacteria</taxon>
        <taxon>Pseudomonadati</taxon>
        <taxon>Pseudomonadota</taxon>
        <taxon>Betaproteobacteria</taxon>
        <taxon>Rhodocyclales</taxon>
        <taxon>Rhodocyclaceae</taxon>
        <taxon>Niveibacterium</taxon>
    </lineage>
</organism>
<sequence length="320" mass="35875">MSPRLKRCFALLVAFATVLLAVPSANAERFSFAAFGDLPYTDIERAELPQLITAMRDSEVAFAVHVGDMKHGSTPCDDVTLQDFRDLLAAAPFPSVFVPGNNEWVDCERRSAGAFDPLERLDKLRSLYFAKPESLGATPFSVIRQSDADFTHGAYQEHLRWQRGPVLFLTLNVPGSDNHYGSQREPGAEYRQRMSAVRDWLDAGFAEAQRKSLPAVVIFMHANPDFEAFAAGNPPRPYAELLYALRSAVLGYSGDVLLIHGDTHVMRVDRPLRDTNGETIERFRRAEVFGSPIPGWLEITVDTEAERLVRIRPRPLRDED</sequence>
<dbReference type="Proteomes" id="UP000663570">
    <property type="component" value="Chromosome"/>
</dbReference>
<keyword evidence="1" id="KW-0732">Signal</keyword>
<evidence type="ECO:0000313" key="3">
    <source>
        <dbReference type="Proteomes" id="UP000663570"/>
    </source>
</evidence>
<feature type="chain" id="PRO_5045973206" evidence="1">
    <location>
        <begin position="28"/>
        <end position="320"/>
    </location>
</feature>
<evidence type="ECO:0000256" key="1">
    <source>
        <dbReference type="SAM" id="SignalP"/>
    </source>
</evidence>
<reference evidence="2 3" key="1">
    <citation type="submission" date="2021-02" db="EMBL/GenBank/DDBJ databases">
        <title>Niveibacterium changnyeongensis HC41.</title>
        <authorList>
            <person name="Kang M."/>
        </authorList>
    </citation>
    <scope>NUCLEOTIDE SEQUENCE [LARGE SCALE GENOMIC DNA]</scope>
    <source>
        <strain evidence="2 3">HC41</strain>
    </source>
</reference>
<protein>
    <submittedName>
        <fullName evidence="2">Metallophosphoesterase</fullName>
    </submittedName>
</protein>
<dbReference type="EMBL" id="CP071060">
    <property type="protein sequence ID" value="QSI78226.1"/>
    <property type="molecule type" value="Genomic_DNA"/>
</dbReference>
<dbReference type="Gene3D" id="3.60.21.10">
    <property type="match status" value="1"/>
</dbReference>